<gene>
    <name evidence="5" type="ORF">ASPZODRAFT_60644</name>
</gene>
<dbReference type="PROSITE" id="PS50249">
    <property type="entry name" value="MPN"/>
    <property type="match status" value="1"/>
</dbReference>
<dbReference type="STRING" id="1073090.A0A1L9SPB9"/>
<comment type="similarity">
    <text evidence="1 2">Belongs to the peptidase M67A family. CSN6 subfamily.</text>
</comment>
<dbReference type="EMBL" id="KV878338">
    <property type="protein sequence ID" value="OJJ48904.1"/>
    <property type="molecule type" value="Genomic_DNA"/>
</dbReference>
<dbReference type="InterPro" id="IPR033859">
    <property type="entry name" value="MPN_CSN6"/>
</dbReference>
<dbReference type="AlphaFoldDB" id="A0A1L9SPB9"/>
<evidence type="ECO:0000256" key="3">
    <source>
        <dbReference type="SAM" id="MobiDB-lite"/>
    </source>
</evidence>
<keyword evidence="2" id="KW-0539">Nucleus</keyword>
<dbReference type="GO" id="GO:0005737">
    <property type="term" value="C:cytoplasm"/>
    <property type="evidence" value="ECO:0007669"/>
    <property type="project" value="UniProtKB-SubCell"/>
</dbReference>
<evidence type="ECO:0000256" key="2">
    <source>
        <dbReference type="RuleBase" id="RU367006"/>
    </source>
</evidence>
<keyword evidence="6" id="KW-1185">Reference proteome</keyword>
<dbReference type="PANTHER" id="PTHR10540:SF8">
    <property type="entry name" value="COP9 SIGNALOSOME COMPLEX SUBUNIT 6"/>
    <property type="match status" value="1"/>
</dbReference>
<keyword evidence="2" id="KW-0963">Cytoplasm</keyword>
<dbReference type="GO" id="GO:0008180">
    <property type="term" value="C:COP9 signalosome"/>
    <property type="evidence" value="ECO:0007669"/>
    <property type="project" value="UniProtKB-UniRule"/>
</dbReference>
<dbReference type="InterPro" id="IPR024969">
    <property type="entry name" value="EIF3F/CSN6-like_C"/>
</dbReference>
<feature type="region of interest" description="Disordered" evidence="3">
    <location>
        <begin position="210"/>
        <end position="235"/>
    </location>
</feature>
<dbReference type="PANTHER" id="PTHR10540">
    <property type="entry name" value="EUKARYOTIC TRANSLATION INITIATION FACTOR 3 SUBUNIT F-RELATED"/>
    <property type="match status" value="1"/>
</dbReference>
<dbReference type="GeneID" id="34615400"/>
<dbReference type="CDD" id="cd08063">
    <property type="entry name" value="MPN_CSN6"/>
    <property type="match status" value="1"/>
</dbReference>
<keyword evidence="2" id="KW-0736">Signalosome</keyword>
<feature type="domain" description="MPN" evidence="4">
    <location>
        <begin position="20"/>
        <end position="164"/>
    </location>
</feature>
<dbReference type="RefSeq" id="XP_022583414.1">
    <property type="nucleotide sequence ID" value="XM_022728936.1"/>
</dbReference>
<dbReference type="InterPro" id="IPR000555">
    <property type="entry name" value="JAMM/MPN+_dom"/>
</dbReference>
<dbReference type="Gene3D" id="3.40.140.10">
    <property type="entry name" value="Cytidine Deaminase, domain 2"/>
    <property type="match status" value="1"/>
</dbReference>
<proteinExistence type="inferred from homology"/>
<dbReference type="GO" id="GO:0008237">
    <property type="term" value="F:metallopeptidase activity"/>
    <property type="evidence" value="ECO:0007669"/>
    <property type="project" value="InterPro"/>
</dbReference>
<evidence type="ECO:0000313" key="6">
    <source>
        <dbReference type="Proteomes" id="UP000184188"/>
    </source>
</evidence>
<name>A0A1L9SPB9_9EURO</name>
<comment type="function">
    <text evidence="2">Component of the COP9 signalosome complex (CSN), a complex involved in various cellular and developmental processes.</text>
</comment>
<dbReference type="Pfam" id="PF01398">
    <property type="entry name" value="JAB"/>
    <property type="match status" value="1"/>
</dbReference>
<dbReference type="GO" id="GO:0000338">
    <property type="term" value="P:protein deneddylation"/>
    <property type="evidence" value="ECO:0007669"/>
    <property type="project" value="InterPro"/>
</dbReference>
<accession>A0A1L9SPB9</accession>
<sequence>MADPSIAYVSQTTSDSGLHIQLHPLVLLSVSDHLTRHAARKQQGPVIGALLGQQNGREISLEHAFECKVVSGPNGELLLSQPWFDERLKQLKDVHKEPALDLVGWWSTAPPTGPDSSHIPIQRQVLQDYNESAVFLAFHPSQLQSASERGGKLPITIYEGGLDSERAADGDRTMQVDGEEPSLQIRFQELPYTVETGEAEMIGIEHIAQGGGNAASSSSLGKKNESSADDDRSNVGVLTEEEEEMIASLNTRLNAIRMLESRISLIKAYLSNISSTTTTTPPPGSADQKQSSPPRDPTMPPLSHPILREINSLLAHLSLLSPGEQSGFTAESLAQTNDVLLVSLLGQLGQGIKSMRELGRKSAIVQNTRQNIASRKSQMAAMQTRLQNPYSTGGSGNVGGMYVD</sequence>
<evidence type="ECO:0000313" key="5">
    <source>
        <dbReference type="EMBL" id="OJJ48904.1"/>
    </source>
</evidence>
<dbReference type="Pfam" id="PF13012">
    <property type="entry name" value="MitMem_reg"/>
    <property type="match status" value="1"/>
</dbReference>
<dbReference type="OrthoDB" id="1378at2759"/>
<comment type="subcellular location">
    <subcellularLocation>
        <location evidence="2">Cytoplasm</location>
    </subcellularLocation>
    <subcellularLocation>
        <location evidence="2">Nucleus</location>
    </subcellularLocation>
</comment>
<feature type="compositionally biased region" description="Pro residues" evidence="3">
    <location>
        <begin position="294"/>
        <end position="303"/>
    </location>
</feature>
<feature type="region of interest" description="Disordered" evidence="3">
    <location>
        <begin position="275"/>
        <end position="304"/>
    </location>
</feature>
<dbReference type="InterPro" id="IPR037518">
    <property type="entry name" value="MPN"/>
</dbReference>
<evidence type="ECO:0000259" key="4">
    <source>
        <dbReference type="PROSITE" id="PS50249"/>
    </source>
</evidence>
<evidence type="ECO:0000256" key="1">
    <source>
        <dbReference type="ARBA" id="ARBA00010893"/>
    </source>
</evidence>
<dbReference type="VEuPathDB" id="FungiDB:ASPZODRAFT_60644"/>
<feature type="compositionally biased region" description="Basic and acidic residues" evidence="3">
    <location>
        <begin position="222"/>
        <end position="233"/>
    </location>
</feature>
<dbReference type="Proteomes" id="UP000184188">
    <property type="component" value="Unassembled WGS sequence"/>
</dbReference>
<organism evidence="5 6">
    <name type="scientific">Penicilliopsis zonata CBS 506.65</name>
    <dbReference type="NCBI Taxonomy" id="1073090"/>
    <lineage>
        <taxon>Eukaryota</taxon>
        <taxon>Fungi</taxon>
        <taxon>Dikarya</taxon>
        <taxon>Ascomycota</taxon>
        <taxon>Pezizomycotina</taxon>
        <taxon>Eurotiomycetes</taxon>
        <taxon>Eurotiomycetidae</taxon>
        <taxon>Eurotiales</taxon>
        <taxon>Aspergillaceae</taxon>
        <taxon>Penicilliopsis</taxon>
    </lineage>
</organism>
<protein>
    <recommendedName>
        <fullName evidence="2">COP9 signalosome complex subunit 6</fullName>
    </recommendedName>
</protein>
<reference evidence="6" key="1">
    <citation type="journal article" date="2017" name="Genome Biol.">
        <title>Comparative genomics reveals high biological diversity and specific adaptations in the industrially and medically important fungal genus Aspergillus.</title>
        <authorList>
            <person name="de Vries R.P."/>
            <person name="Riley R."/>
            <person name="Wiebenga A."/>
            <person name="Aguilar-Osorio G."/>
            <person name="Amillis S."/>
            <person name="Uchima C.A."/>
            <person name="Anderluh G."/>
            <person name="Asadollahi M."/>
            <person name="Askin M."/>
            <person name="Barry K."/>
            <person name="Battaglia E."/>
            <person name="Bayram O."/>
            <person name="Benocci T."/>
            <person name="Braus-Stromeyer S.A."/>
            <person name="Caldana C."/>
            <person name="Canovas D."/>
            <person name="Cerqueira G.C."/>
            <person name="Chen F."/>
            <person name="Chen W."/>
            <person name="Choi C."/>
            <person name="Clum A."/>
            <person name="Dos Santos R.A."/>
            <person name="Damasio A.R."/>
            <person name="Diallinas G."/>
            <person name="Emri T."/>
            <person name="Fekete E."/>
            <person name="Flipphi M."/>
            <person name="Freyberg S."/>
            <person name="Gallo A."/>
            <person name="Gournas C."/>
            <person name="Habgood R."/>
            <person name="Hainaut M."/>
            <person name="Harispe M.L."/>
            <person name="Henrissat B."/>
            <person name="Hilden K.S."/>
            <person name="Hope R."/>
            <person name="Hossain A."/>
            <person name="Karabika E."/>
            <person name="Karaffa L."/>
            <person name="Karanyi Z."/>
            <person name="Krasevec N."/>
            <person name="Kuo A."/>
            <person name="Kusch H."/>
            <person name="LaButti K."/>
            <person name="Lagendijk E.L."/>
            <person name="Lapidus A."/>
            <person name="Levasseur A."/>
            <person name="Lindquist E."/>
            <person name="Lipzen A."/>
            <person name="Logrieco A.F."/>
            <person name="MacCabe A."/>
            <person name="Maekelae M.R."/>
            <person name="Malavazi I."/>
            <person name="Melin P."/>
            <person name="Meyer V."/>
            <person name="Mielnichuk N."/>
            <person name="Miskei M."/>
            <person name="Molnar A.P."/>
            <person name="Mule G."/>
            <person name="Ngan C.Y."/>
            <person name="Orejas M."/>
            <person name="Orosz E."/>
            <person name="Ouedraogo J.P."/>
            <person name="Overkamp K.M."/>
            <person name="Park H.-S."/>
            <person name="Perrone G."/>
            <person name="Piumi F."/>
            <person name="Punt P.J."/>
            <person name="Ram A.F."/>
            <person name="Ramon A."/>
            <person name="Rauscher S."/>
            <person name="Record E."/>
            <person name="Riano-Pachon D.M."/>
            <person name="Robert V."/>
            <person name="Roehrig J."/>
            <person name="Ruller R."/>
            <person name="Salamov A."/>
            <person name="Salih N.S."/>
            <person name="Samson R.A."/>
            <person name="Sandor E."/>
            <person name="Sanguinetti M."/>
            <person name="Schuetze T."/>
            <person name="Sepcic K."/>
            <person name="Shelest E."/>
            <person name="Sherlock G."/>
            <person name="Sophianopoulou V."/>
            <person name="Squina F.M."/>
            <person name="Sun H."/>
            <person name="Susca A."/>
            <person name="Todd R.B."/>
            <person name="Tsang A."/>
            <person name="Unkles S.E."/>
            <person name="van de Wiele N."/>
            <person name="van Rossen-Uffink D."/>
            <person name="Oliveira J.V."/>
            <person name="Vesth T.C."/>
            <person name="Visser J."/>
            <person name="Yu J.-H."/>
            <person name="Zhou M."/>
            <person name="Andersen M.R."/>
            <person name="Archer D.B."/>
            <person name="Baker S.E."/>
            <person name="Benoit I."/>
            <person name="Brakhage A.A."/>
            <person name="Braus G.H."/>
            <person name="Fischer R."/>
            <person name="Frisvad J.C."/>
            <person name="Goldman G.H."/>
            <person name="Houbraken J."/>
            <person name="Oakley B."/>
            <person name="Pocsi I."/>
            <person name="Scazzocchio C."/>
            <person name="Seiboth B."/>
            <person name="vanKuyk P.A."/>
            <person name="Wortman J."/>
            <person name="Dyer P.S."/>
            <person name="Grigoriev I.V."/>
        </authorList>
    </citation>
    <scope>NUCLEOTIDE SEQUENCE [LARGE SCALE GENOMIC DNA]</scope>
    <source>
        <strain evidence="6">CBS 506.65</strain>
    </source>
</reference>